<dbReference type="KEGG" id="pect:BN1012_Phect117"/>
<dbReference type="InterPro" id="IPR001647">
    <property type="entry name" value="HTH_TetR"/>
</dbReference>
<protein>
    <submittedName>
        <fullName evidence="7">Fatty acid degradation regulator YsiA, TetR family</fullName>
    </submittedName>
</protein>
<dbReference type="AlphaFoldDB" id="X5MLE6"/>
<dbReference type="InterPro" id="IPR009057">
    <property type="entry name" value="Homeodomain-like_sf"/>
</dbReference>
<dbReference type="RefSeq" id="WP_052534881.1">
    <property type="nucleotide sequence ID" value="NZ_HG966617.1"/>
</dbReference>
<dbReference type="PANTHER" id="PTHR30055:SF234">
    <property type="entry name" value="HTH-TYPE TRANSCRIPTIONAL REGULATOR BETI"/>
    <property type="match status" value="1"/>
</dbReference>
<reference evidence="7 8" key="1">
    <citation type="journal article" date="2014" name="Front. Genet.">
        <title>Genome and metabolic network of "Candidatus Phaeomarinobacter ectocarpi" Ec32, a new candidate genus of Alphaproteobacteria frequently associated with brown algae.</title>
        <authorList>
            <person name="Dittami S.M."/>
            <person name="Barbeyron T."/>
            <person name="Boyen C."/>
            <person name="Cambefort J."/>
            <person name="Collet G."/>
            <person name="Delage L."/>
            <person name="Gobet A."/>
            <person name="Groisillier A."/>
            <person name="Leblanc C."/>
            <person name="Michel G."/>
            <person name="Scornet D."/>
            <person name="Siegel A."/>
            <person name="Tapia J.E."/>
            <person name="Tonon T."/>
        </authorList>
    </citation>
    <scope>NUCLEOTIDE SEQUENCE [LARGE SCALE GENOMIC DNA]</scope>
    <source>
        <strain evidence="7 8">Ec32</strain>
    </source>
</reference>
<dbReference type="PRINTS" id="PR00455">
    <property type="entry name" value="HTHTETR"/>
</dbReference>
<organism evidence="7 8">
    <name type="scientific">Candidatus Phaeomarinibacter ectocarpi</name>
    <dbReference type="NCBI Taxonomy" id="1458461"/>
    <lineage>
        <taxon>Bacteria</taxon>
        <taxon>Pseudomonadati</taxon>
        <taxon>Pseudomonadota</taxon>
        <taxon>Alphaproteobacteria</taxon>
        <taxon>Hyphomicrobiales</taxon>
        <taxon>Parvibaculaceae</taxon>
        <taxon>Candidatus Phaeomarinibacter</taxon>
    </lineage>
</organism>
<evidence type="ECO:0000256" key="4">
    <source>
        <dbReference type="PROSITE-ProRule" id="PRU00335"/>
    </source>
</evidence>
<dbReference type="GO" id="GO:0000976">
    <property type="term" value="F:transcription cis-regulatory region binding"/>
    <property type="evidence" value="ECO:0007669"/>
    <property type="project" value="TreeGrafter"/>
</dbReference>
<dbReference type="Gene3D" id="1.10.357.10">
    <property type="entry name" value="Tetracycline Repressor, domain 2"/>
    <property type="match status" value="1"/>
</dbReference>
<sequence>MTNATTVADLESGTDDGAGRKPQQRGDTRGRLLAAAQELFVSKGFHATRPQDISKAAGVGHGTFYLHFKDKQACFLAFAEAAAESLDAYVESHAGEELTPYEAIRESIRLTYEFSRAHPGLLAAALTDMSVIDGGEGGSILMGRWGIMWGEMLAGWKAEGKIAPHVDAGFIGYAIPGIIRQAGEYAAGKETTEQEPLDALMAFLAAGLGLTKNEET</sequence>
<evidence type="ECO:0000256" key="2">
    <source>
        <dbReference type="ARBA" id="ARBA00023125"/>
    </source>
</evidence>
<feature type="domain" description="HTH tetR-type" evidence="6">
    <location>
        <begin position="26"/>
        <end position="86"/>
    </location>
</feature>
<evidence type="ECO:0000313" key="7">
    <source>
        <dbReference type="EMBL" id="CDO58331.1"/>
    </source>
</evidence>
<dbReference type="PROSITE" id="PS50977">
    <property type="entry name" value="HTH_TETR_2"/>
    <property type="match status" value="1"/>
</dbReference>
<keyword evidence="3" id="KW-0804">Transcription</keyword>
<evidence type="ECO:0000256" key="1">
    <source>
        <dbReference type="ARBA" id="ARBA00023015"/>
    </source>
</evidence>
<accession>X5MLE6</accession>
<evidence type="ECO:0000313" key="8">
    <source>
        <dbReference type="Proteomes" id="UP000032160"/>
    </source>
</evidence>
<dbReference type="GO" id="GO:0003700">
    <property type="term" value="F:DNA-binding transcription factor activity"/>
    <property type="evidence" value="ECO:0007669"/>
    <property type="project" value="TreeGrafter"/>
</dbReference>
<feature type="DNA-binding region" description="H-T-H motif" evidence="4">
    <location>
        <begin position="49"/>
        <end position="68"/>
    </location>
</feature>
<keyword evidence="2 4" id="KW-0238">DNA-binding</keyword>
<evidence type="ECO:0000256" key="5">
    <source>
        <dbReference type="SAM" id="MobiDB-lite"/>
    </source>
</evidence>
<name>X5MLE6_9HYPH</name>
<dbReference type="Proteomes" id="UP000032160">
    <property type="component" value="Chromosome I"/>
</dbReference>
<dbReference type="Pfam" id="PF00440">
    <property type="entry name" value="TetR_N"/>
    <property type="match status" value="1"/>
</dbReference>
<proteinExistence type="predicted"/>
<dbReference type="HOGENOM" id="CLU_069356_13_1_5"/>
<dbReference type="PANTHER" id="PTHR30055">
    <property type="entry name" value="HTH-TYPE TRANSCRIPTIONAL REGULATOR RUTR"/>
    <property type="match status" value="1"/>
</dbReference>
<evidence type="ECO:0000259" key="6">
    <source>
        <dbReference type="PROSITE" id="PS50977"/>
    </source>
</evidence>
<dbReference type="EMBL" id="HG966617">
    <property type="protein sequence ID" value="CDO58331.1"/>
    <property type="molecule type" value="Genomic_DNA"/>
</dbReference>
<gene>
    <name evidence="7" type="ORF">BN1012_Phect117</name>
</gene>
<evidence type="ECO:0000256" key="3">
    <source>
        <dbReference type="ARBA" id="ARBA00023163"/>
    </source>
</evidence>
<dbReference type="SUPFAM" id="SSF46689">
    <property type="entry name" value="Homeodomain-like"/>
    <property type="match status" value="1"/>
</dbReference>
<keyword evidence="8" id="KW-1185">Reference proteome</keyword>
<dbReference type="InterPro" id="IPR050109">
    <property type="entry name" value="HTH-type_TetR-like_transc_reg"/>
</dbReference>
<dbReference type="STRING" id="1458461.BN1012_Phect117"/>
<dbReference type="OrthoDB" id="2356263at2"/>
<feature type="region of interest" description="Disordered" evidence="5">
    <location>
        <begin position="1"/>
        <end position="28"/>
    </location>
</feature>
<keyword evidence="1" id="KW-0805">Transcription regulation</keyword>